<sequence>MNLSSLSKKLIRKPQSGKFLPVLDGLRFLAIVPVILQHANERLFKYGEIGLLSGWEEFLSFFISRGTIGVFLFFAISGFILSLPFAQNRQQEPYGSYIKRRLIRIEPPFLLWMSFFAIILLIKEDYPGKELLGHFLASITYTHQLFYGEYSIINPVAWSLEVEIQYYLIAPFLAKFYFNIQNVMARRWAFGYLIFAYLLFQHGMGWHLMPFKASLLGQLPHFLIGMLAADFFTNPVLKGKSFLWDLFFPGLVLLLAFTWTEELWKSILFEMGLLGVFFTAFYGKIIPKILSNNWVVIIGGMCYSLYLTHLPLLEGFYLFIGKFGHWSGYFGQLSISLIIVLPIIFLCGVIAYRWIEQPFMTKAKAKLEVEKIPRTAIIPE</sequence>
<dbReference type="InterPro" id="IPR050879">
    <property type="entry name" value="Acyltransferase_3"/>
</dbReference>
<dbReference type="GO" id="GO:0016747">
    <property type="term" value="F:acyltransferase activity, transferring groups other than amino-acyl groups"/>
    <property type="evidence" value="ECO:0007669"/>
    <property type="project" value="InterPro"/>
</dbReference>
<dbReference type="RefSeq" id="WP_133390906.1">
    <property type="nucleotide sequence ID" value="NZ_SMUW01000034.1"/>
</dbReference>
<dbReference type="InterPro" id="IPR002656">
    <property type="entry name" value="Acyl_transf_3_dom"/>
</dbReference>
<dbReference type="GO" id="GO:0016020">
    <property type="term" value="C:membrane"/>
    <property type="evidence" value="ECO:0007669"/>
    <property type="project" value="TreeGrafter"/>
</dbReference>
<comment type="caution">
    <text evidence="3">The sequence shown here is derived from an EMBL/GenBank/DDBJ whole genome shotgun (WGS) entry which is preliminary data.</text>
</comment>
<keyword evidence="1" id="KW-0812">Transmembrane</keyword>
<name>A0A4R5UXW4_9BACT</name>
<feature type="transmembrane region" description="Helical" evidence="1">
    <location>
        <begin position="102"/>
        <end position="122"/>
    </location>
</feature>
<evidence type="ECO:0000259" key="2">
    <source>
        <dbReference type="Pfam" id="PF01757"/>
    </source>
</evidence>
<feature type="transmembrane region" description="Helical" evidence="1">
    <location>
        <begin position="59"/>
        <end position="81"/>
    </location>
</feature>
<evidence type="ECO:0000256" key="1">
    <source>
        <dbReference type="SAM" id="Phobius"/>
    </source>
</evidence>
<dbReference type="GO" id="GO:0000271">
    <property type="term" value="P:polysaccharide biosynthetic process"/>
    <property type="evidence" value="ECO:0007669"/>
    <property type="project" value="TreeGrafter"/>
</dbReference>
<accession>A0A4R5UXW4</accession>
<dbReference type="Pfam" id="PF01757">
    <property type="entry name" value="Acyl_transf_3"/>
    <property type="match status" value="1"/>
</dbReference>
<organism evidence="3 4">
    <name type="scientific">Algoriphagus formosus</name>
    <dbReference type="NCBI Taxonomy" id="2007308"/>
    <lineage>
        <taxon>Bacteria</taxon>
        <taxon>Pseudomonadati</taxon>
        <taxon>Bacteroidota</taxon>
        <taxon>Cytophagia</taxon>
        <taxon>Cytophagales</taxon>
        <taxon>Cyclobacteriaceae</taxon>
        <taxon>Algoriphagus</taxon>
    </lineage>
</organism>
<evidence type="ECO:0000313" key="3">
    <source>
        <dbReference type="EMBL" id="TDK44203.1"/>
    </source>
</evidence>
<feature type="transmembrane region" description="Helical" evidence="1">
    <location>
        <begin position="333"/>
        <end position="355"/>
    </location>
</feature>
<protein>
    <submittedName>
        <fullName evidence="3">Acyltransferase</fullName>
    </submittedName>
</protein>
<feature type="domain" description="Acyltransferase 3" evidence="2">
    <location>
        <begin position="23"/>
        <end position="347"/>
    </location>
</feature>
<feature type="transmembrane region" description="Helical" evidence="1">
    <location>
        <begin position="215"/>
        <end position="233"/>
    </location>
</feature>
<proteinExistence type="predicted"/>
<dbReference type="PANTHER" id="PTHR23028">
    <property type="entry name" value="ACETYLTRANSFERASE"/>
    <property type="match status" value="1"/>
</dbReference>
<feature type="transmembrane region" description="Helical" evidence="1">
    <location>
        <begin position="242"/>
        <end position="260"/>
    </location>
</feature>
<feature type="transmembrane region" description="Helical" evidence="1">
    <location>
        <begin position="266"/>
        <end position="282"/>
    </location>
</feature>
<gene>
    <name evidence="3" type="ORF">E1898_11055</name>
</gene>
<evidence type="ECO:0000313" key="4">
    <source>
        <dbReference type="Proteomes" id="UP000295438"/>
    </source>
</evidence>
<keyword evidence="3" id="KW-0808">Transferase</keyword>
<feature type="transmembrane region" description="Helical" evidence="1">
    <location>
        <begin position="189"/>
        <end position="209"/>
    </location>
</feature>
<feature type="transmembrane region" description="Helical" evidence="1">
    <location>
        <begin position="164"/>
        <end position="180"/>
    </location>
</feature>
<dbReference type="Proteomes" id="UP000295438">
    <property type="component" value="Unassembled WGS sequence"/>
</dbReference>
<feature type="transmembrane region" description="Helical" evidence="1">
    <location>
        <begin position="294"/>
        <end position="313"/>
    </location>
</feature>
<dbReference type="EMBL" id="SMUW01000034">
    <property type="protein sequence ID" value="TDK44203.1"/>
    <property type="molecule type" value="Genomic_DNA"/>
</dbReference>
<keyword evidence="3" id="KW-0012">Acyltransferase</keyword>
<dbReference type="PANTHER" id="PTHR23028:SF53">
    <property type="entry name" value="ACYL_TRANSF_3 DOMAIN-CONTAINING PROTEIN"/>
    <property type="match status" value="1"/>
</dbReference>
<keyword evidence="1" id="KW-1133">Transmembrane helix</keyword>
<keyword evidence="4" id="KW-1185">Reference proteome</keyword>
<reference evidence="3 4" key="1">
    <citation type="submission" date="2019-03" db="EMBL/GenBank/DDBJ databases">
        <title>Algoriphagus aquimaris sp. nov., isolated form marine sediment in Pohang, Korea.</title>
        <authorList>
            <person name="Kim J."/>
            <person name="Yoon S.-H."/>
            <person name="Lee S.-S."/>
        </authorList>
    </citation>
    <scope>NUCLEOTIDE SEQUENCE [LARGE SCALE GENOMIC DNA]</scope>
    <source>
        <strain evidence="3 4">F21</strain>
    </source>
</reference>
<dbReference type="AlphaFoldDB" id="A0A4R5UXW4"/>
<keyword evidence="1" id="KW-0472">Membrane</keyword>